<organism evidence="8 9">
    <name type="scientific">Chara braunii</name>
    <name type="common">Braun's stonewort</name>
    <dbReference type="NCBI Taxonomy" id="69332"/>
    <lineage>
        <taxon>Eukaryota</taxon>
        <taxon>Viridiplantae</taxon>
        <taxon>Streptophyta</taxon>
        <taxon>Charophyceae</taxon>
        <taxon>Charales</taxon>
        <taxon>Characeae</taxon>
        <taxon>Chara</taxon>
    </lineage>
</organism>
<dbReference type="OMA" id="DCERAEN"/>
<evidence type="ECO:0000256" key="4">
    <source>
        <dbReference type="ARBA" id="ARBA00022806"/>
    </source>
</evidence>
<feature type="region of interest" description="Disordered" evidence="6">
    <location>
        <begin position="644"/>
        <end position="677"/>
    </location>
</feature>
<dbReference type="GO" id="GO:0003676">
    <property type="term" value="F:nucleic acid binding"/>
    <property type="evidence" value="ECO:0007669"/>
    <property type="project" value="UniProtKB-UniRule"/>
</dbReference>
<dbReference type="GO" id="GO:0005524">
    <property type="term" value="F:ATP binding"/>
    <property type="evidence" value="ECO:0007669"/>
    <property type="project" value="UniProtKB-KW"/>
</dbReference>
<evidence type="ECO:0000256" key="3">
    <source>
        <dbReference type="ARBA" id="ARBA00022801"/>
    </source>
</evidence>
<dbReference type="CDD" id="cd18808">
    <property type="entry name" value="SF1_C_Upf1"/>
    <property type="match status" value="1"/>
</dbReference>
<feature type="domain" description="R3H" evidence="7">
    <location>
        <begin position="123"/>
        <end position="189"/>
    </location>
</feature>
<dbReference type="Gramene" id="GBG60481">
    <property type="protein sequence ID" value="GBG60481"/>
    <property type="gene ID" value="CBR_g5655"/>
</dbReference>
<accession>A0A388JRQ7</accession>
<dbReference type="SUPFAM" id="SSF82708">
    <property type="entry name" value="R3H domain"/>
    <property type="match status" value="1"/>
</dbReference>
<dbReference type="GO" id="GO:0016787">
    <property type="term" value="F:hydrolase activity"/>
    <property type="evidence" value="ECO:0007669"/>
    <property type="project" value="UniProtKB-KW"/>
</dbReference>
<comment type="similarity">
    <text evidence="1">Belongs to the DNA2/NAM7 helicase family.</text>
</comment>
<evidence type="ECO:0000313" key="8">
    <source>
        <dbReference type="EMBL" id="GBG60481.1"/>
    </source>
</evidence>
<evidence type="ECO:0000259" key="7">
    <source>
        <dbReference type="PROSITE" id="PS51061"/>
    </source>
</evidence>
<dbReference type="InterPro" id="IPR041677">
    <property type="entry name" value="DNA2/NAM7_AAA_11"/>
</dbReference>
<dbReference type="Pfam" id="PF13087">
    <property type="entry name" value="AAA_12"/>
    <property type="match status" value="1"/>
</dbReference>
<evidence type="ECO:0000256" key="2">
    <source>
        <dbReference type="ARBA" id="ARBA00022741"/>
    </source>
</evidence>
<dbReference type="InterPro" id="IPR036867">
    <property type="entry name" value="R3H_dom_sf"/>
</dbReference>
<evidence type="ECO:0000256" key="1">
    <source>
        <dbReference type="ARBA" id="ARBA00007913"/>
    </source>
</evidence>
<dbReference type="InterPro" id="IPR001374">
    <property type="entry name" value="R3H_dom"/>
</dbReference>
<protein>
    <recommendedName>
        <fullName evidence="7">R3H domain-containing protein</fullName>
    </recommendedName>
</protein>
<dbReference type="AlphaFoldDB" id="A0A388JRQ7"/>
<evidence type="ECO:0000313" key="9">
    <source>
        <dbReference type="Proteomes" id="UP000265515"/>
    </source>
</evidence>
<dbReference type="InterPro" id="IPR041679">
    <property type="entry name" value="DNA2/NAM7-like_C"/>
</dbReference>
<dbReference type="Pfam" id="PF13086">
    <property type="entry name" value="AAA_11"/>
    <property type="match status" value="1"/>
</dbReference>
<dbReference type="SUPFAM" id="SSF52540">
    <property type="entry name" value="P-loop containing nucleoside triphosphate hydrolases"/>
    <property type="match status" value="1"/>
</dbReference>
<feature type="region of interest" description="Disordered" evidence="6">
    <location>
        <begin position="312"/>
        <end position="339"/>
    </location>
</feature>
<dbReference type="InterPro" id="IPR050534">
    <property type="entry name" value="Coronavir_polyprotein_1ab"/>
</dbReference>
<dbReference type="Pfam" id="PF01424">
    <property type="entry name" value="R3H"/>
    <property type="match status" value="1"/>
</dbReference>
<dbReference type="Gene3D" id="2.40.30.270">
    <property type="match status" value="1"/>
</dbReference>
<dbReference type="OrthoDB" id="6513042at2759"/>
<dbReference type="PANTHER" id="PTHR43788:SF18">
    <property type="entry name" value="R3H DOMAIN-CONTAINING PROTEIN"/>
    <property type="match status" value="1"/>
</dbReference>
<dbReference type="Gene3D" id="3.30.1370.50">
    <property type="entry name" value="R3H-like domain"/>
    <property type="match status" value="1"/>
</dbReference>
<sequence length="1041" mass="112409">MKLQFQRHRTQVSAKQVGHGLKHFFSRTRQLRIVEDHRNLAFSVHGGGCPRRKRCSDEMQQFVGSILFQGLCQGQDLALPMHTASSPPSCAPGLMAKRNAVQTILAEEADEVGEDSLAEGVPDDSEESIRERLIQLRNGSWPHGASLVFPSSLSSAKRAYAHDLAERLGLQHTSAGSAPNRRLTVRRQTISERLLRLQEMVDEEEAASRALLSTTASPAQSGQMLESQGLLLRGAAVLEKEAAAFGRERWVVGKEGPGRDHTQMESFLQRARPGSSIRLAVKNSVGEYVVAEGQPAGRVAWSRTNRICVIFDSPPAEGDDEDGADTRGNKPSVGSTRNSISIPGDSVNLLLVPDSLTFDRFRSTLAECQRSETEAQVQKMLSALLGTSLDLGTDANIATTIGSKSPGLLAPLSSFFDESLNEEQRRAVTMCVDGPHYDSPCPSPVVLVHGPFGTGKTRTLVEVIRQRVANQERVLVCAASNAAVDNIALALLEADRDIGLARAGLTERVNPLLAAHTLDSLRESQPESELARELRKQAHAAAASAKKWIRAADGGQRRRAARMEANALFKDARRLERAASITVLRRTSVLCGTLTGFVTSLHDVGRLDDGDLSRFDCVVIDEASQATTPAVLMTLPYICRRDQRQTGGTGGGGGGSVENLSLSSTTSGSRRPPGEWPRPVMILAGDHRQLPPTVISADVPGHGGGLAATLFEELMERDGGGLGTWSLVYGASEVREAKAVNVMEMAKQAALYGRVHGLHEEKGGEARRKQRSGRISSALTVQYRMPASLMAFPSAAFYGGSLVAGASTQSLSCVDCETLRNRSGDGLLRNGCWLEVIDTAGAGYEEETSGAIKNSSRDGGARQSRDGESLSTCNRKQGELTARVVQEVIEFGLLGTSRRVNFADVAVVTPYSAQVMILREMLSRAVADGLEIDSIDGFQGREKAVVILDCVRSNNDSNVGFLSDHRRLNVAISRARNKLVVIGDSATLAVDPVWKLFYDWASLFSNHACRGIESVVSEAGSHETQHFAYRSVFELPPPDGW</sequence>
<feature type="compositionally biased region" description="Basic and acidic residues" evidence="6">
    <location>
        <begin position="855"/>
        <end position="868"/>
    </location>
</feature>
<feature type="compositionally biased region" description="Gly residues" evidence="6">
    <location>
        <begin position="647"/>
        <end position="656"/>
    </location>
</feature>
<dbReference type="PANTHER" id="PTHR43788">
    <property type="entry name" value="DNA2/NAM7 HELICASE FAMILY MEMBER"/>
    <property type="match status" value="1"/>
</dbReference>
<comment type="caution">
    <text evidence="8">The sequence shown here is derived from an EMBL/GenBank/DDBJ whole genome shotgun (WGS) entry which is preliminary data.</text>
</comment>
<feature type="compositionally biased region" description="Low complexity" evidence="6">
    <location>
        <begin position="660"/>
        <end position="671"/>
    </location>
</feature>
<gene>
    <name evidence="8" type="ORF">CBR_g5655</name>
</gene>
<name>A0A388JRQ7_CHABU</name>
<keyword evidence="2" id="KW-0547">Nucleotide-binding</keyword>
<evidence type="ECO:0000256" key="5">
    <source>
        <dbReference type="ARBA" id="ARBA00022840"/>
    </source>
</evidence>
<dbReference type="PROSITE" id="PS51061">
    <property type="entry name" value="R3H"/>
    <property type="match status" value="1"/>
</dbReference>
<dbReference type="SMART" id="SM00393">
    <property type="entry name" value="R3H"/>
    <property type="match status" value="1"/>
</dbReference>
<dbReference type="GO" id="GO:0043139">
    <property type="term" value="F:5'-3' DNA helicase activity"/>
    <property type="evidence" value="ECO:0007669"/>
    <property type="project" value="TreeGrafter"/>
</dbReference>
<dbReference type="EMBL" id="BFEA01000011">
    <property type="protein sequence ID" value="GBG60481.1"/>
    <property type="molecule type" value="Genomic_DNA"/>
</dbReference>
<reference evidence="8 9" key="1">
    <citation type="journal article" date="2018" name="Cell">
        <title>The Chara Genome: Secondary Complexity and Implications for Plant Terrestrialization.</title>
        <authorList>
            <person name="Nishiyama T."/>
            <person name="Sakayama H."/>
            <person name="Vries J.D."/>
            <person name="Buschmann H."/>
            <person name="Saint-Marcoux D."/>
            <person name="Ullrich K.K."/>
            <person name="Haas F.B."/>
            <person name="Vanderstraeten L."/>
            <person name="Becker D."/>
            <person name="Lang D."/>
            <person name="Vosolsobe S."/>
            <person name="Rombauts S."/>
            <person name="Wilhelmsson P.K.I."/>
            <person name="Janitza P."/>
            <person name="Kern R."/>
            <person name="Heyl A."/>
            <person name="Rumpler F."/>
            <person name="Villalobos L.I.A.C."/>
            <person name="Clay J.M."/>
            <person name="Skokan R."/>
            <person name="Toyoda A."/>
            <person name="Suzuki Y."/>
            <person name="Kagoshima H."/>
            <person name="Schijlen E."/>
            <person name="Tajeshwar N."/>
            <person name="Catarino B."/>
            <person name="Hetherington A.J."/>
            <person name="Saltykova A."/>
            <person name="Bonnot C."/>
            <person name="Breuninger H."/>
            <person name="Symeonidi A."/>
            <person name="Radhakrishnan G.V."/>
            <person name="Van Nieuwerburgh F."/>
            <person name="Deforce D."/>
            <person name="Chang C."/>
            <person name="Karol K.G."/>
            <person name="Hedrich R."/>
            <person name="Ulvskov P."/>
            <person name="Glockner G."/>
            <person name="Delwiche C.F."/>
            <person name="Petrasek J."/>
            <person name="Van de Peer Y."/>
            <person name="Friml J."/>
            <person name="Beilby M."/>
            <person name="Dolan L."/>
            <person name="Kohara Y."/>
            <person name="Sugano S."/>
            <person name="Fujiyama A."/>
            <person name="Delaux P.-M."/>
            <person name="Quint M."/>
            <person name="TheiBen G."/>
            <person name="Hagemann M."/>
            <person name="Harholt J."/>
            <person name="Dunand C."/>
            <person name="Zachgo S."/>
            <person name="Langdale J."/>
            <person name="Maumus F."/>
            <person name="Straeten D.V.D."/>
            <person name="Gould S.B."/>
            <person name="Rensing S.A."/>
        </authorList>
    </citation>
    <scope>NUCLEOTIDE SEQUENCE [LARGE SCALE GENOMIC DNA]</scope>
    <source>
        <strain evidence="8 9">S276</strain>
    </source>
</reference>
<keyword evidence="3" id="KW-0378">Hydrolase</keyword>
<dbReference type="InterPro" id="IPR027417">
    <property type="entry name" value="P-loop_NTPase"/>
</dbReference>
<dbReference type="Proteomes" id="UP000265515">
    <property type="component" value="Unassembled WGS sequence"/>
</dbReference>
<keyword evidence="9" id="KW-1185">Reference proteome</keyword>
<feature type="region of interest" description="Disordered" evidence="6">
    <location>
        <begin position="847"/>
        <end position="872"/>
    </location>
</feature>
<dbReference type="InterPro" id="IPR047187">
    <property type="entry name" value="SF1_C_Upf1"/>
</dbReference>
<keyword evidence="5" id="KW-0067">ATP-binding</keyword>
<proteinExistence type="inferred from homology"/>
<evidence type="ECO:0000256" key="6">
    <source>
        <dbReference type="SAM" id="MobiDB-lite"/>
    </source>
</evidence>
<keyword evidence="4" id="KW-0347">Helicase</keyword>
<dbReference type="Gene3D" id="3.40.50.300">
    <property type="entry name" value="P-loop containing nucleotide triphosphate hydrolases"/>
    <property type="match status" value="2"/>
</dbReference>